<reference evidence="2" key="1">
    <citation type="submission" date="2012-02" db="EMBL/GenBank/DDBJ databases">
        <title>Complete sequence of chromosome of Natrinema pellirubrum DSM 15624.</title>
        <authorList>
            <person name="Lucas S."/>
            <person name="Han J."/>
            <person name="Lapidus A."/>
            <person name="Cheng J.-F."/>
            <person name="Goodwin L."/>
            <person name="Pitluck S."/>
            <person name="Peters L."/>
            <person name="Teshima H."/>
            <person name="Detter J.C."/>
            <person name="Han C."/>
            <person name="Tapia R."/>
            <person name="Land M."/>
            <person name="Hauser L."/>
            <person name="Kyrpides N."/>
            <person name="Ivanova N."/>
            <person name="Pagani I."/>
            <person name="Sproer C."/>
            <person name="Anderson I."/>
            <person name="Woyke T."/>
        </authorList>
    </citation>
    <scope>NUCLEOTIDE SEQUENCE [LARGE SCALE GENOMIC DNA]</scope>
    <source>
        <strain evidence="2">DSM 15624 / JCM 10476 / NCIMB 786</strain>
    </source>
</reference>
<accession>L0JMS2</accession>
<evidence type="ECO:0000313" key="2">
    <source>
        <dbReference type="Proteomes" id="UP000010843"/>
    </source>
</evidence>
<protein>
    <submittedName>
        <fullName evidence="1">Uncharacterized protein</fullName>
    </submittedName>
</protein>
<dbReference type="EMBL" id="CP003372">
    <property type="protein sequence ID" value="AGB31676.1"/>
    <property type="molecule type" value="Genomic_DNA"/>
</dbReference>
<sequence>MADSTPVHPSQIERHLRQALSNADENSLPLVRDILHESPDRWYGQLVVVMLLCCSVE</sequence>
<dbReference type="Proteomes" id="UP000010843">
    <property type="component" value="Chromosome"/>
</dbReference>
<organism evidence="1 2">
    <name type="scientific">Natrinema pellirubrum (strain DSM 15624 / CIP 106293 / JCM 10476 / NCIMB 786 / 157)</name>
    <dbReference type="NCBI Taxonomy" id="797303"/>
    <lineage>
        <taxon>Archaea</taxon>
        <taxon>Methanobacteriati</taxon>
        <taxon>Methanobacteriota</taxon>
        <taxon>Stenosarchaea group</taxon>
        <taxon>Halobacteria</taxon>
        <taxon>Halobacteriales</taxon>
        <taxon>Natrialbaceae</taxon>
        <taxon>Natrinema</taxon>
    </lineage>
</organism>
<dbReference type="HOGENOM" id="CLU_2985778_0_0_2"/>
<name>L0JMS2_NATP1</name>
<evidence type="ECO:0000313" key="1">
    <source>
        <dbReference type="EMBL" id="AGB31676.1"/>
    </source>
</evidence>
<dbReference type="AlphaFoldDB" id="L0JMS2"/>
<dbReference type="KEGG" id="npe:Natpe_1788"/>
<proteinExistence type="predicted"/>
<dbReference type="STRING" id="797303.Natpe_1788"/>
<gene>
    <name evidence="1" type="ordered locus">Natpe_1788</name>
</gene>